<dbReference type="Proteomes" id="UP001499933">
    <property type="component" value="Unassembled WGS sequence"/>
</dbReference>
<name>A0ABN2RJZ6_9MICO</name>
<evidence type="ECO:0008006" key="3">
    <source>
        <dbReference type="Google" id="ProtNLM"/>
    </source>
</evidence>
<accession>A0ABN2RJZ6</accession>
<evidence type="ECO:0000313" key="1">
    <source>
        <dbReference type="EMBL" id="GAA1970076.1"/>
    </source>
</evidence>
<dbReference type="PANTHER" id="PTHR40036">
    <property type="entry name" value="MACROCIN O-METHYLTRANSFERASE"/>
    <property type="match status" value="1"/>
</dbReference>
<keyword evidence="2" id="KW-1185">Reference proteome</keyword>
<evidence type="ECO:0000313" key="2">
    <source>
        <dbReference type="Proteomes" id="UP001499933"/>
    </source>
</evidence>
<reference evidence="1 2" key="1">
    <citation type="journal article" date="2019" name="Int. J. Syst. Evol. Microbiol.">
        <title>The Global Catalogue of Microorganisms (GCM) 10K type strain sequencing project: providing services to taxonomists for standard genome sequencing and annotation.</title>
        <authorList>
            <consortium name="The Broad Institute Genomics Platform"/>
            <consortium name="The Broad Institute Genome Sequencing Center for Infectious Disease"/>
            <person name="Wu L."/>
            <person name="Ma J."/>
        </authorList>
    </citation>
    <scope>NUCLEOTIDE SEQUENCE [LARGE SCALE GENOMIC DNA]</scope>
    <source>
        <strain evidence="1 2">JCM 14901</strain>
    </source>
</reference>
<organism evidence="1 2">
    <name type="scientific">Microbacterium deminutum</name>
    <dbReference type="NCBI Taxonomy" id="344164"/>
    <lineage>
        <taxon>Bacteria</taxon>
        <taxon>Bacillati</taxon>
        <taxon>Actinomycetota</taxon>
        <taxon>Actinomycetes</taxon>
        <taxon>Micrococcales</taxon>
        <taxon>Microbacteriaceae</taxon>
        <taxon>Microbacterium</taxon>
    </lineage>
</organism>
<dbReference type="PANTHER" id="PTHR40036:SF1">
    <property type="entry name" value="MACROCIN O-METHYLTRANSFERASE"/>
    <property type="match status" value="1"/>
</dbReference>
<dbReference type="InterPro" id="IPR029063">
    <property type="entry name" value="SAM-dependent_MTases_sf"/>
</dbReference>
<dbReference type="EMBL" id="BAAAOG010000012">
    <property type="protein sequence ID" value="GAA1970076.1"/>
    <property type="molecule type" value="Genomic_DNA"/>
</dbReference>
<proteinExistence type="predicted"/>
<comment type="caution">
    <text evidence="1">The sequence shown here is derived from an EMBL/GenBank/DDBJ whole genome shotgun (WGS) entry which is preliminary data.</text>
</comment>
<gene>
    <name evidence="1" type="ORF">GCM10009776_36450</name>
</gene>
<dbReference type="Pfam" id="PF05711">
    <property type="entry name" value="TylF"/>
    <property type="match status" value="1"/>
</dbReference>
<dbReference type="InterPro" id="IPR008884">
    <property type="entry name" value="TylF_MeTrfase"/>
</dbReference>
<dbReference type="Gene3D" id="3.40.50.150">
    <property type="entry name" value="Vaccinia Virus protein VP39"/>
    <property type="match status" value="1"/>
</dbReference>
<sequence length="137" mass="15544">MRDDAVSLYIDLLRRCVSNLIYRDPSVPLIGEESEYPLFAAFSLERRMTGRDWPRYAHTMIGAQRLDNVRTLIEDILDNEIPGDLIETGVWRGGSTIFMRGVLKAHGVTDRTVWVADSFEGEYPAVNEHGATEKSKN</sequence>
<dbReference type="RefSeq" id="WP_344097445.1">
    <property type="nucleotide sequence ID" value="NZ_BAAAOG010000012.1"/>
</dbReference>
<protein>
    <recommendedName>
        <fullName evidence="3">Macrocin O-methyltransferase</fullName>
    </recommendedName>
</protein>